<sequence length="859" mass="93187">MRKFIAIVVSNALALQTAFAAPAVTTANVNFRAGPGTGFQSFGTLPEGTEVDLGDCDETGAWCSVTYQGNTGFVSGSYLHMTEDQGDDDEQGWPRTYTTDKGATLILYQPQVSDWENFQTLDALVAAEYVAKEGATPVFGIIGLTGKTYADQEEGDVLIEDLTVTELNFSALDREAMTDLSLQVGKLVPTGPITVKEERITASLAEYKRMDDVSDLGTDAPPIFVSTRPAILVQTDGEAIFAPVKGASGLSFVVNTNWDMFKVDDGGTLYLRNDKSWLTSSDISSGWQETDALPELINNLPDDENWADAKEAIPPSPPEDGAAPKIFYSDKPAEMIVFEGEPKLEAVPGTRLEWASNTQSDVFYLAETKTWYILVSGRWFKSASLDGPWVFTTPDLPDDFRNIPEDASYYSVRASVPGTSEADQARLKASIPHTARVEEGTVSADVAYAGDPDFQPIEGTQMSYAVNTSDQVIKVGGKYYVLQDGVWFVGDNPNGPFQVATSVPDEIYTIPPSSPVYNTTYVRVYETEPGAVWFGYTMGYLAGFLAWGTIVYGTGWYYRPWYNRPWYRPGIYFPRPVTYGIGAYYNPVRGLYGRYGYAYGPYRGIAGGAIYNPRTGGYIRGGRIYGPRGSAGFIAAYNPVTGRGGVYVGGHGIYGSWKGGGVTRGPEWARARATGRDAAANRWQRAQAGDRVANLGRRGDVFAGRDGSVYRRQGDNWQKFDGGRWSGVDRPSREQLRDRAGGAAAAIGGAGAGAAIANRPGRDRPATTRPAQRPSAERPAQRPAQRPSASRPQQRPSASRPAQRPAARPAQAPSHLSRDNRARQAGNRQVNRNRAATRRPPSGGGRARGGGGRRGGGRR</sequence>
<feature type="compositionally biased region" description="Basic and acidic residues" evidence="1">
    <location>
        <begin position="730"/>
        <end position="740"/>
    </location>
</feature>
<dbReference type="RefSeq" id="WP_160775138.1">
    <property type="nucleotide sequence ID" value="NZ_WUMV01000003.1"/>
</dbReference>
<accession>A0A7X3LTP5</accession>
<dbReference type="PROSITE" id="PS51781">
    <property type="entry name" value="SH3B"/>
    <property type="match status" value="1"/>
</dbReference>
<feature type="signal peptide" evidence="2">
    <location>
        <begin position="1"/>
        <end position="20"/>
    </location>
</feature>
<organism evidence="4 5">
    <name type="scientific">Stappia sediminis</name>
    <dbReference type="NCBI Taxonomy" id="2692190"/>
    <lineage>
        <taxon>Bacteria</taxon>
        <taxon>Pseudomonadati</taxon>
        <taxon>Pseudomonadota</taxon>
        <taxon>Alphaproteobacteria</taxon>
        <taxon>Hyphomicrobiales</taxon>
        <taxon>Stappiaceae</taxon>
        <taxon>Stappia</taxon>
    </lineage>
</organism>
<feature type="compositionally biased region" description="Gly residues" evidence="1">
    <location>
        <begin position="842"/>
        <end position="859"/>
    </location>
</feature>
<gene>
    <name evidence="4" type="ORF">GR183_08275</name>
</gene>
<protein>
    <submittedName>
        <fullName evidence="4">SH3 domain-containing protein</fullName>
    </submittedName>
</protein>
<evidence type="ECO:0000256" key="2">
    <source>
        <dbReference type="SAM" id="SignalP"/>
    </source>
</evidence>
<evidence type="ECO:0000313" key="5">
    <source>
        <dbReference type="Proteomes" id="UP000433101"/>
    </source>
</evidence>
<evidence type="ECO:0000259" key="3">
    <source>
        <dbReference type="PROSITE" id="PS51781"/>
    </source>
</evidence>
<dbReference type="AlphaFoldDB" id="A0A7X3LTP5"/>
<dbReference type="Pfam" id="PF08239">
    <property type="entry name" value="SH3_3"/>
    <property type="match status" value="1"/>
</dbReference>
<feature type="domain" description="SH3b" evidence="3">
    <location>
        <begin position="19"/>
        <end position="83"/>
    </location>
</feature>
<name>A0A7X3LTP5_9HYPH</name>
<proteinExistence type="predicted"/>
<evidence type="ECO:0000313" key="4">
    <source>
        <dbReference type="EMBL" id="MXN64901.1"/>
    </source>
</evidence>
<dbReference type="Gene3D" id="2.30.30.40">
    <property type="entry name" value="SH3 Domains"/>
    <property type="match status" value="1"/>
</dbReference>
<keyword evidence="2" id="KW-0732">Signal</keyword>
<dbReference type="EMBL" id="WUMV01000003">
    <property type="protein sequence ID" value="MXN64901.1"/>
    <property type="molecule type" value="Genomic_DNA"/>
</dbReference>
<feature type="compositionally biased region" description="Low complexity" evidence="1">
    <location>
        <begin position="781"/>
        <end position="814"/>
    </location>
</feature>
<feature type="compositionally biased region" description="Low complexity" evidence="1">
    <location>
        <begin position="741"/>
        <end position="757"/>
    </location>
</feature>
<dbReference type="Proteomes" id="UP000433101">
    <property type="component" value="Unassembled WGS sequence"/>
</dbReference>
<keyword evidence="5" id="KW-1185">Reference proteome</keyword>
<dbReference type="InterPro" id="IPR003646">
    <property type="entry name" value="SH3-like_bac-type"/>
</dbReference>
<feature type="chain" id="PRO_5030937025" evidence="2">
    <location>
        <begin position="21"/>
        <end position="859"/>
    </location>
</feature>
<comment type="caution">
    <text evidence="4">The sequence shown here is derived from an EMBL/GenBank/DDBJ whole genome shotgun (WGS) entry which is preliminary data.</text>
</comment>
<evidence type="ECO:0000256" key="1">
    <source>
        <dbReference type="SAM" id="MobiDB-lite"/>
    </source>
</evidence>
<reference evidence="4 5" key="1">
    <citation type="submission" date="2019-12" db="EMBL/GenBank/DDBJ databases">
        <authorList>
            <person name="Li M."/>
        </authorList>
    </citation>
    <scope>NUCLEOTIDE SEQUENCE [LARGE SCALE GENOMIC DNA]</scope>
    <source>
        <strain evidence="4 5">GBMRC 2046</strain>
    </source>
</reference>
<feature type="region of interest" description="Disordered" evidence="1">
    <location>
        <begin position="712"/>
        <end position="859"/>
    </location>
</feature>